<evidence type="ECO:0000256" key="9">
    <source>
        <dbReference type="ARBA" id="ARBA00023157"/>
    </source>
</evidence>
<comment type="catalytic activity">
    <reaction evidence="12 13">
        <text>L-seryl-[protein] + ATP = O-phospho-L-seryl-[protein] + ADP + H(+)</text>
        <dbReference type="Rhea" id="RHEA:17989"/>
        <dbReference type="Rhea" id="RHEA-COMP:9863"/>
        <dbReference type="Rhea" id="RHEA-COMP:11604"/>
        <dbReference type="ChEBI" id="CHEBI:15378"/>
        <dbReference type="ChEBI" id="CHEBI:29999"/>
        <dbReference type="ChEBI" id="CHEBI:30616"/>
        <dbReference type="ChEBI" id="CHEBI:83421"/>
        <dbReference type="ChEBI" id="CHEBI:456216"/>
        <dbReference type="EC" id="2.7.11.1"/>
    </reaction>
</comment>
<keyword evidence="14" id="KW-0812">Transmembrane</keyword>
<dbReference type="PROSITE" id="PS50011">
    <property type="entry name" value="PROTEIN_KINASE_DOM"/>
    <property type="match status" value="1"/>
</dbReference>
<feature type="domain" description="Protein kinase" evidence="16">
    <location>
        <begin position="482"/>
        <end position="768"/>
    </location>
</feature>
<comment type="catalytic activity">
    <reaction evidence="11 13">
        <text>L-threonyl-[protein] + ATP = O-phospho-L-threonyl-[protein] + ADP + H(+)</text>
        <dbReference type="Rhea" id="RHEA:46608"/>
        <dbReference type="Rhea" id="RHEA-COMP:11060"/>
        <dbReference type="Rhea" id="RHEA-COMP:11605"/>
        <dbReference type="ChEBI" id="CHEBI:15378"/>
        <dbReference type="ChEBI" id="CHEBI:30013"/>
        <dbReference type="ChEBI" id="CHEBI:30616"/>
        <dbReference type="ChEBI" id="CHEBI:61977"/>
        <dbReference type="ChEBI" id="CHEBI:456216"/>
        <dbReference type="EC" id="2.7.11.1"/>
    </reaction>
</comment>
<sequence>MSSMIRLHNPADAILSCFILLLHVLILSNLSGAQDTLAAGDGLVGSDSFLESSNKLFRLKFIPRPGTSQSWYLAVECVFMHPAYIIWVAFPNVSVTTVQPRLIMVQDGQLLLWLDNNPLVVNSDQPTMVENTTATINDDGNLVLRSPAGAGGVSGSGGGTLLWQSFDHPSNTWSPGMKLGLFGLKTRQTRRRLLTSWISEDNPSPGTFTLELDLLDPNNNTDNNYQLVAKRRGVPYWRSGEWNGKNFSLIGGQLRLPGEFDVHLSYFSNENEAYFSWNFTHNCTVIQLESNGVIHLVPMNYSGFWGYAAVCDINEDEELGFYGNGTGCIKSEPSRCGGRDKFNKTSGTIDKWESMSNSSLGLADCRVICRNRCSCDAYASRFSDGTGCRFAISGKYKYTFADKGDTIYLRVERAPRMSWKWKLVIGLAVPLLMALILICLFPHLKRRIHRIRGFKNLELSKKGDDELPYFSLSSIRVATDDFSDANKLGQGGFGPVYKGKLFNGQEIAVKRLSRISGHGLDQFENEFILISKLQHRNLVRLLGYCNQGEERLLVYEYLPNKSLDLFLFDPTKRDLLDWKTRVNIIEGIAQGILYLHKYSRLKIIHRDLKTSNVLLDNEINPKISDFGTARIFQDHDTRANTKTIVGTYGYMSPEYAMDGVFSEKSDVFSFGVMVLEIISGKKNTSFYHPDRALNLLGYAWDLWIEGRVSDFADPSIAETFDMSSGLRSVHIGLLCVQENAADRPAMQEVISMLISESTSLPAPKQPAFSAIVSLHNEHLSENPQLCSINEVTISDVQGR</sequence>
<dbReference type="PANTHER" id="PTHR27002:SF1063">
    <property type="entry name" value="RECEPTOR-LIKE SERINE_THREONINE-PROTEIN KINASE"/>
    <property type="match status" value="1"/>
</dbReference>
<evidence type="ECO:0000256" key="10">
    <source>
        <dbReference type="ARBA" id="ARBA00023180"/>
    </source>
</evidence>
<accession>A0ABD3AMR0</accession>
<evidence type="ECO:0000256" key="8">
    <source>
        <dbReference type="ARBA" id="ARBA00022840"/>
    </source>
</evidence>
<dbReference type="FunFam" id="3.30.200.20:FF:000195">
    <property type="entry name" value="G-type lectin S-receptor-like serine/threonine-protein kinase"/>
    <property type="match status" value="1"/>
</dbReference>
<keyword evidence="3 13" id="KW-0723">Serine/threonine-protein kinase</keyword>
<evidence type="ECO:0000256" key="2">
    <source>
        <dbReference type="ARBA" id="ARBA00022475"/>
    </source>
</evidence>
<dbReference type="Gene3D" id="2.90.10.10">
    <property type="entry name" value="Bulb-type lectin domain"/>
    <property type="match status" value="1"/>
</dbReference>
<keyword evidence="6 13" id="KW-0547">Nucleotide-binding</keyword>
<dbReference type="Gene3D" id="3.30.200.20">
    <property type="entry name" value="Phosphorylase Kinase, domain 1"/>
    <property type="match status" value="1"/>
</dbReference>
<evidence type="ECO:0000256" key="14">
    <source>
        <dbReference type="SAM" id="Phobius"/>
    </source>
</evidence>
<dbReference type="Pfam" id="PF01453">
    <property type="entry name" value="B_lectin"/>
    <property type="match status" value="1"/>
</dbReference>
<keyword evidence="2" id="KW-1003">Cell membrane</keyword>
<dbReference type="PROSITE" id="PS00108">
    <property type="entry name" value="PROTEIN_KINASE_ST"/>
    <property type="match status" value="1"/>
</dbReference>
<dbReference type="PANTHER" id="PTHR27002">
    <property type="entry name" value="RECEPTOR-LIKE SERINE/THREONINE-PROTEIN KINASE SD1-8"/>
    <property type="match status" value="1"/>
</dbReference>
<keyword evidence="9" id="KW-1015">Disulfide bond</keyword>
<dbReference type="InterPro" id="IPR008271">
    <property type="entry name" value="Ser/Thr_kinase_AS"/>
</dbReference>
<organism evidence="18 19">
    <name type="scientific">Cinchona calisaya</name>
    <dbReference type="NCBI Taxonomy" id="153742"/>
    <lineage>
        <taxon>Eukaryota</taxon>
        <taxon>Viridiplantae</taxon>
        <taxon>Streptophyta</taxon>
        <taxon>Embryophyta</taxon>
        <taxon>Tracheophyta</taxon>
        <taxon>Spermatophyta</taxon>
        <taxon>Magnoliopsida</taxon>
        <taxon>eudicotyledons</taxon>
        <taxon>Gunneridae</taxon>
        <taxon>Pentapetalae</taxon>
        <taxon>asterids</taxon>
        <taxon>lamiids</taxon>
        <taxon>Gentianales</taxon>
        <taxon>Rubiaceae</taxon>
        <taxon>Cinchonoideae</taxon>
        <taxon>Cinchoneae</taxon>
        <taxon>Cinchona</taxon>
    </lineage>
</organism>
<dbReference type="Pfam" id="PF08276">
    <property type="entry name" value="PAN_2"/>
    <property type="match status" value="1"/>
</dbReference>
<evidence type="ECO:0000259" key="16">
    <source>
        <dbReference type="PROSITE" id="PS50011"/>
    </source>
</evidence>
<dbReference type="FunFam" id="1.10.510.10:FF:000060">
    <property type="entry name" value="G-type lectin S-receptor-like serine/threonine-protein kinase"/>
    <property type="match status" value="1"/>
</dbReference>
<evidence type="ECO:0000256" key="15">
    <source>
        <dbReference type="SAM" id="SignalP"/>
    </source>
</evidence>
<comment type="caution">
    <text evidence="18">The sequence shown here is derived from an EMBL/GenBank/DDBJ whole genome shotgun (WGS) entry which is preliminary data.</text>
</comment>
<feature type="signal peptide" evidence="15">
    <location>
        <begin position="1"/>
        <end position="33"/>
    </location>
</feature>
<keyword evidence="19" id="KW-1185">Reference proteome</keyword>
<evidence type="ECO:0000256" key="4">
    <source>
        <dbReference type="ARBA" id="ARBA00022679"/>
    </source>
</evidence>
<dbReference type="EMBL" id="JBJUIK010000003">
    <property type="protein sequence ID" value="KAL3532371.1"/>
    <property type="molecule type" value="Genomic_DNA"/>
</dbReference>
<keyword evidence="5 15" id="KW-0732">Signal</keyword>
<comment type="subcellular location">
    <subcellularLocation>
        <location evidence="1">Cell membrane</location>
        <topology evidence="1">Single-pass type I membrane protein</topology>
    </subcellularLocation>
</comment>
<dbReference type="SUPFAM" id="SSF56112">
    <property type="entry name" value="Protein kinase-like (PK-like)"/>
    <property type="match status" value="1"/>
</dbReference>
<dbReference type="InterPro" id="IPR036426">
    <property type="entry name" value="Bulb-type_lectin_dom_sf"/>
</dbReference>
<evidence type="ECO:0000313" key="19">
    <source>
        <dbReference type="Proteomes" id="UP001630127"/>
    </source>
</evidence>
<proteinExistence type="inferred from homology"/>
<dbReference type="InterPro" id="IPR024171">
    <property type="entry name" value="SRK-like_kinase"/>
</dbReference>
<keyword evidence="8 13" id="KW-0067">ATP-binding</keyword>
<dbReference type="PIRSF" id="PIRSF000641">
    <property type="entry name" value="SRK"/>
    <property type="match status" value="1"/>
</dbReference>
<evidence type="ECO:0000256" key="1">
    <source>
        <dbReference type="ARBA" id="ARBA00004251"/>
    </source>
</evidence>
<dbReference type="InterPro" id="IPR001245">
    <property type="entry name" value="Ser-Thr/Tyr_kinase_cat_dom"/>
</dbReference>
<comment type="similarity">
    <text evidence="13">Belongs to the protein kinase superfamily. Ser/Thr protein kinase family.</text>
</comment>
<feature type="chain" id="PRO_5044885587" description="Receptor-like serine/threonine-protein kinase" evidence="15">
    <location>
        <begin position="34"/>
        <end position="799"/>
    </location>
</feature>
<dbReference type="PROSITE" id="PS50927">
    <property type="entry name" value="BULB_LECTIN"/>
    <property type="match status" value="1"/>
</dbReference>
<keyword evidence="7 13" id="KW-0418">Kinase</keyword>
<evidence type="ECO:0000256" key="6">
    <source>
        <dbReference type="ARBA" id="ARBA00022741"/>
    </source>
</evidence>
<reference evidence="18 19" key="1">
    <citation type="submission" date="2024-11" db="EMBL/GenBank/DDBJ databases">
        <title>A near-complete genome assembly of Cinchona calisaya.</title>
        <authorList>
            <person name="Lian D.C."/>
            <person name="Zhao X.W."/>
            <person name="Wei L."/>
        </authorList>
    </citation>
    <scope>NUCLEOTIDE SEQUENCE [LARGE SCALE GENOMIC DNA]</scope>
    <source>
        <tissue evidence="18">Nenye</tissue>
    </source>
</reference>
<name>A0ABD3AMR0_9GENT</name>
<keyword evidence="14" id="KW-0472">Membrane</keyword>
<evidence type="ECO:0000256" key="12">
    <source>
        <dbReference type="ARBA" id="ARBA00048679"/>
    </source>
</evidence>
<dbReference type="Pfam" id="PF07714">
    <property type="entry name" value="PK_Tyr_Ser-Thr"/>
    <property type="match status" value="1"/>
</dbReference>
<keyword evidence="14" id="KW-1133">Transmembrane helix</keyword>
<dbReference type="SMART" id="SM00220">
    <property type="entry name" value="S_TKc"/>
    <property type="match status" value="1"/>
</dbReference>
<keyword evidence="4 13" id="KW-0808">Transferase</keyword>
<dbReference type="GO" id="GO:0004674">
    <property type="term" value="F:protein serine/threonine kinase activity"/>
    <property type="evidence" value="ECO:0007669"/>
    <property type="project" value="UniProtKB-KW"/>
</dbReference>
<evidence type="ECO:0000313" key="18">
    <source>
        <dbReference type="EMBL" id="KAL3532371.1"/>
    </source>
</evidence>
<dbReference type="GO" id="GO:0005524">
    <property type="term" value="F:ATP binding"/>
    <property type="evidence" value="ECO:0007669"/>
    <property type="project" value="UniProtKB-KW"/>
</dbReference>
<gene>
    <name evidence="18" type="ORF">ACH5RR_005892</name>
</gene>
<dbReference type="InterPro" id="IPR001480">
    <property type="entry name" value="Bulb-type_lectin_dom"/>
</dbReference>
<evidence type="ECO:0000256" key="13">
    <source>
        <dbReference type="PIRNR" id="PIRNR000641"/>
    </source>
</evidence>
<feature type="domain" description="Bulb-type lectin" evidence="17">
    <location>
        <begin position="34"/>
        <end position="157"/>
    </location>
</feature>
<dbReference type="AlphaFoldDB" id="A0ABD3AMR0"/>
<dbReference type="Proteomes" id="UP001630127">
    <property type="component" value="Unassembled WGS sequence"/>
</dbReference>
<dbReference type="GO" id="GO:0005886">
    <property type="term" value="C:plasma membrane"/>
    <property type="evidence" value="ECO:0007669"/>
    <property type="project" value="UniProtKB-SubCell"/>
</dbReference>
<dbReference type="InterPro" id="IPR011009">
    <property type="entry name" value="Kinase-like_dom_sf"/>
</dbReference>
<dbReference type="InterPro" id="IPR003609">
    <property type="entry name" value="Pan_app"/>
</dbReference>
<dbReference type="InterPro" id="IPR000719">
    <property type="entry name" value="Prot_kinase_dom"/>
</dbReference>
<dbReference type="SMART" id="SM00108">
    <property type="entry name" value="B_lectin"/>
    <property type="match status" value="1"/>
</dbReference>
<keyword evidence="10" id="KW-0325">Glycoprotein</keyword>
<evidence type="ECO:0000256" key="5">
    <source>
        <dbReference type="ARBA" id="ARBA00022729"/>
    </source>
</evidence>
<evidence type="ECO:0000256" key="7">
    <source>
        <dbReference type="ARBA" id="ARBA00022777"/>
    </source>
</evidence>
<dbReference type="Gene3D" id="1.10.510.10">
    <property type="entry name" value="Transferase(Phosphotransferase) domain 1"/>
    <property type="match status" value="1"/>
</dbReference>
<protein>
    <recommendedName>
        <fullName evidence="13">Receptor-like serine/threonine-protein kinase</fullName>
        <ecNumber evidence="13">2.7.11.1</ecNumber>
    </recommendedName>
</protein>
<evidence type="ECO:0000259" key="17">
    <source>
        <dbReference type="PROSITE" id="PS50927"/>
    </source>
</evidence>
<dbReference type="SUPFAM" id="SSF51110">
    <property type="entry name" value="alpha-D-mannose-specific plant lectins"/>
    <property type="match status" value="1"/>
</dbReference>
<dbReference type="CDD" id="cd14066">
    <property type="entry name" value="STKc_IRAK"/>
    <property type="match status" value="1"/>
</dbReference>
<feature type="transmembrane region" description="Helical" evidence="14">
    <location>
        <begin position="423"/>
        <end position="444"/>
    </location>
</feature>
<dbReference type="EC" id="2.7.11.1" evidence="13"/>
<evidence type="ECO:0000256" key="3">
    <source>
        <dbReference type="ARBA" id="ARBA00022527"/>
    </source>
</evidence>
<evidence type="ECO:0000256" key="11">
    <source>
        <dbReference type="ARBA" id="ARBA00047899"/>
    </source>
</evidence>